<dbReference type="CDD" id="cd02440">
    <property type="entry name" value="AdoMet_MTases"/>
    <property type="match status" value="1"/>
</dbReference>
<reference evidence="2" key="1">
    <citation type="journal article" date="2021" name="Proc. Natl. Acad. Sci. U.S.A.">
        <title>Global biogeography of chemosynthetic symbionts reveals both localized and globally distributed symbiont groups. .</title>
        <authorList>
            <person name="Osvatic J.T."/>
            <person name="Wilkins L.G.E."/>
            <person name="Leibrecht L."/>
            <person name="Leray M."/>
            <person name="Zauner S."/>
            <person name="Polzin J."/>
            <person name="Camacho Y."/>
            <person name="Gros O."/>
            <person name="van Gils J.A."/>
            <person name="Eisen J.A."/>
            <person name="Petersen J.M."/>
            <person name="Yuen B."/>
        </authorList>
    </citation>
    <scope>NUCLEOTIDE SEQUENCE</scope>
    <source>
        <strain evidence="2">MAGclacostrist055</strain>
    </source>
</reference>
<dbReference type="SUPFAM" id="SSF53335">
    <property type="entry name" value="S-adenosyl-L-methionine-dependent methyltransferases"/>
    <property type="match status" value="1"/>
</dbReference>
<dbReference type="Pfam" id="PF08241">
    <property type="entry name" value="Methyltransf_11"/>
    <property type="match status" value="1"/>
</dbReference>
<dbReference type="PANTHER" id="PTHR43861:SF1">
    <property type="entry name" value="TRANS-ACONITATE 2-METHYLTRANSFERASE"/>
    <property type="match status" value="1"/>
</dbReference>
<evidence type="ECO:0000259" key="1">
    <source>
        <dbReference type="Pfam" id="PF08241"/>
    </source>
</evidence>
<dbReference type="InterPro" id="IPR013216">
    <property type="entry name" value="Methyltransf_11"/>
</dbReference>
<dbReference type="Proteomes" id="UP000886674">
    <property type="component" value="Unassembled WGS sequence"/>
</dbReference>
<feature type="domain" description="Methyltransferase type 11" evidence="1">
    <location>
        <begin position="44"/>
        <end position="137"/>
    </location>
</feature>
<dbReference type="AlphaFoldDB" id="A0A9E4NIB6"/>
<dbReference type="InterPro" id="IPR029063">
    <property type="entry name" value="SAM-dependent_MTases_sf"/>
</dbReference>
<dbReference type="GO" id="GO:0032259">
    <property type="term" value="P:methylation"/>
    <property type="evidence" value="ECO:0007669"/>
    <property type="project" value="UniProtKB-KW"/>
</dbReference>
<keyword evidence="2" id="KW-0808">Transferase</keyword>
<evidence type="ECO:0000313" key="2">
    <source>
        <dbReference type="EMBL" id="MCG7977477.1"/>
    </source>
</evidence>
<accession>A0A9E4NIB6</accession>
<keyword evidence="2" id="KW-0489">Methyltransferase</keyword>
<organism evidence="2 3">
    <name type="scientific">Candidatus Thiodiazotropha taylori</name>
    <dbReference type="NCBI Taxonomy" id="2792791"/>
    <lineage>
        <taxon>Bacteria</taxon>
        <taxon>Pseudomonadati</taxon>
        <taxon>Pseudomonadota</taxon>
        <taxon>Gammaproteobacteria</taxon>
        <taxon>Chromatiales</taxon>
        <taxon>Sedimenticolaceae</taxon>
        <taxon>Candidatus Thiodiazotropha</taxon>
    </lineage>
</organism>
<dbReference type="Gene3D" id="3.40.50.150">
    <property type="entry name" value="Vaccinia Virus protein VP39"/>
    <property type="match status" value="1"/>
</dbReference>
<dbReference type="GO" id="GO:0008757">
    <property type="term" value="F:S-adenosylmethionine-dependent methyltransferase activity"/>
    <property type="evidence" value="ECO:0007669"/>
    <property type="project" value="InterPro"/>
</dbReference>
<sequence>MTEDYWGRFSETYDRNQEYVVGRELLDEITGELNQLAELGEVVEFGCGTGYFTVAITEKSTSVLATDLSDNLLEAAKTRLRDHPEVTVQKEDCLETSLMPESCNSVFMANLVHVLATPAKALEESSRILRSGGRIVIVTFTGHGMSL</sequence>
<evidence type="ECO:0000313" key="3">
    <source>
        <dbReference type="Proteomes" id="UP000886674"/>
    </source>
</evidence>
<protein>
    <submittedName>
        <fullName evidence="2">Methyltransferase domain-containing protein</fullName>
    </submittedName>
</protein>
<name>A0A9E4NIB6_9GAMM</name>
<dbReference type="EMBL" id="JAEPCR010000015">
    <property type="protein sequence ID" value="MCG7977477.1"/>
    <property type="molecule type" value="Genomic_DNA"/>
</dbReference>
<comment type="caution">
    <text evidence="2">The sequence shown here is derived from an EMBL/GenBank/DDBJ whole genome shotgun (WGS) entry which is preliminary data.</text>
</comment>
<dbReference type="PANTHER" id="PTHR43861">
    <property type="entry name" value="TRANS-ACONITATE 2-METHYLTRANSFERASE-RELATED"/>
    <property type="match status" value="1"/>
</dbReference>
<proteinExistence type="predicted"/>
<gene>
    <name evidence="2" type="ORF">JAY77_04930</name>
</gene>